<gene>
    <name evidence="2" type="ORF">V5799_017204</name>
</gene>
<organism evidence="2 3">
    <name type="scientific">Amblyomma americanum</name>
    <name type="common">Lone star tick</name>
    <dbReference type="NCBI Taxonomy" id="6943"/>
    <lineage>
        <taxon>Eukaryota</taxon>
        <taxon>Metazoa</taxon>
        <taxon>Ecdysozoa</taxon>
        <taxon>Arthropoda</taxon>
        <taxon>Chelicerata</taxon>
        <taxon>Arachnida</taxon>
        <taxon>Acari</taxon>
        <taxon>Parasitiformes</taxon>
        <taxon>Ixodida</taxon>
        <taxon>Ixodoidea</taxon>
        <taxon>Ixodidae</taxon>
        <taxon>Amblyomminae</taxon>
        <taxon>Amblyomma</taxon>
    </lineage>
</organism>
<evidence type="ECO:0000256" key="1">
    <source>
        <dbReference type="SAM" id="MobiDB-lite"/>
    </source>
</evidence>
<dbReference type="EMBL" id="JARKHS020007694">
    <property type="protein sequence ID" value="KAK8781456.1"/>
    <property type="molecule type" value="Genomic_DNA"/>
</dbReference>
<feature type="non-terminal residue" evidence="2">
    <location>
        <position position="1"/>
    </location>
</feature>
<dbReference type="AlphaFoldDB" id="A0AAQ4F2X5"/>
<feature type="compositionally biased region" description="Polar residues" evidence="1">
    <location>
        <begin position="1"/>
        <end position="13"/>
    </location>
</feature>
<evidence type="ECO:0000313" key="2">
    <source>
        <dbReference type="EMBL" id="KAK8781456.1"/>
    </source>
</evidence>
<name>A0AAQ4F2X5_AMBAM</name>
<proteinExistence type="predicted"/>
<keyword evidence="3" id="KW-1185">Reference proteome</keyword>
<comment type="caution">
    <text evidence="2">The sequence shown here is derived from an EMBL/GenBank/DDBJ whole genome shotgun (WGS) entry which is preliminary data.</text>
</comment>
<sequence>EKPASDNAQTVPSSGAKGEKRRITFPEDANKGAKRTPPTSKNERELYSPPGGKYSTKVQGFQAPANRGGGRGGFNKFRGGSRGWRGRIYPFQVCQTMVREQARH</sequence>
<evidence type="ECO:0000313" key="3">
    <source>
        <dbReference type="Proteomes" id="UP001321473"/>
    </source>
</evidence>
<protein>
    <submittedName>
        <fullName evidence="2">Uncharacterized protein</fullName>
    </submittedName>
</protein>
<feature type="compositionally biased region" description="Basic and acidic residues" evidence="1">
    <location>
        <begin position="17"/>
        <end position="31"/>
    </location>
</feature>
<reference evidence="2 3" key="1">
    <citation type="journal article" date="2023" name="Arcadia Sci">
        <title>De novo assembly of a long-read Amblyomma americanum tick genome.</title>
        <authorList>
            <person name="Chou S."/>
            <person name="Poskanzer K.E."/>
            <person name="Rollins M."/>
            <person name="Thuy-Boun P.S."/>
        </authorList>
    </citation>
    <scope>NUCLEOTIDE SEQUENCE [LARGE SCALE GENOMIC DNA]</scope>
    <source>
        <strain evidence="2">F_SG_1</strain>
        <tissue evidence="2">Salivary glands</tissue>
    </source>
</reference>
<feature type="region of interest" description="Disordered" evidence="1">
    <location>
        <begin position="1"/>
        <end position="82"/>
    </location>
</feature>
<dbReference type="Proteomes" id="UP001321473">
    <property type="component" value="Unassembled WGS sequence"/>
</dbReference>
<accession>A0AAQ4F2X5</accession>